<proteinExistence type="predicted"/>
<dbReference type="EMBL" id="BAAASE010000010">
    <property type="protein sequence ID" value="GAA2417915.1"/>
    <property type="molecule type" value="Genomic_DNA"/>
</dbReference>
<organism evidence="1 2">
    <name type="scientific">Streptomyces coeruleofuscus</name>
    <dbReference type="NCBI Taxonomy" id="66879"/>
    <lineage>
        <taxon>Bacteria</taxon>
        <taxon>Bacillati</taxon>
        <taxon>Actinomycetota</taxon>
        <taxon>Actinomycetes</taxon>
        <taxon>Kitasatosporales</taxon>
        <taxon>Streptomycetaceae</taxon>
        <taxon>Streptomyces</taxon>
    </lineage>
</organism>
<evidence type="ECO:0000313" key="2">
    <source>
        <dbReference type="Proteomes" id="UP001499986"/>
    </source>
</evidence>
<evidence type="ECO:0000313" key="1">
    <source>
        <dbReference type="EMBL" id="GAA2417915.1"/>
    </source>
</evidence>
<gene>
    <name evidence="1" type="ORF">GCM10010255_66570</name>
</gene>
<accession>A0ABN3J0N6</accession>
<name>A0ABN3J0N6_9ACTN</name>
<protein>
    <submittedName>
        <fullName evidence="1">Uncharacterized protein</fullName>
    </submittedName>
</protein>
<dbReference type="Proteomes" id="UP001499986">
    <property type="component" value="Unassembled WGS sequence"/>
</dbReference>
<keyword evidence="2" id="KW-1185">Reference proteome</keyword>
<sequence length="97" mass="10240">MFGFALVVAMETPTAGQPGNRALHDPPVPTQSLGGLASFAGDAMTDGRRAWLSWRLAAEIPIDEPAERSYPRQTEPGGVWSQLIGAADLAACSIFAQ</sequence>
<reference evidence="1 2" key="1">
    <citation type="journal article" date="2019" name="Int. J. Syst. Evol. Microbiol.">
        <title>The Global Catalogue of Microorganisms (GCM) 10K type strain sequencing project: providing services to taxonomists for standard genome sequencing and annotation.</title>
        <authorList>
            <consortium name="The Broad Institute Genomics Platform"/>
            <consortium name="The Broad Institute Genome Sequencing Center for Infectious Disease"/>
            <person name="Wu L."/>
            <person name="Ma J."/>
        </authorList>
    </citation>
    <scope>NUCLEOTIDE SEQUENCE [LARGE SCALE GENOMIC DNA]</scope>
    <source>
        <strain evidence="1 2">JCM 4358</strain>
    </source>
</reference>
<comment type="caution">
    <text evidence="1">The sequence shown here is derived from an EMBL/GenBank/DDBJ whole genome shotgun (WGS) entry which is preliminary data.</text>
</comment>